<proteinExistence type="predicted"/>
<sequence length="311" mass="34521">MTLYQWDGRYASPFLSASALSSSPVFLYSSCCPILDSQERVVAVLAGRPQAPNWGGLVSKAADAIARTGEKIHFTDKQLNNGRGKFPAISVGVSFGGGRKEPGNVSQSSAAALALLTSLLALQCFQSLSGFANTMFQAYAPQTFNYYWDCMRELRKWNPRLRRHFKKNAFASCTVNFGPFTVCRPHTDRANLSFGWCAVTALGRFDPDKGGHIILWDLGLIIRFPPGSTILIPSALITHSNVPIQEGETHYSFVQYSAAGLFRWVYNGFKSDADFEAAATSSQSAQREEDRQNRWKEGVKMFSKWSDLRFP</sequence>
<evidence type="ECO:0000313" key="2">
    <source>
        <dbReference type="Proteomes" id="UP000297245"/>
    </source>
</evidence>
<evidence type="ECO:0000313" key="1">
    <source>
        <dbReference type="EMBL" id="THV02947.1"/>
    </source>
</evidence>
<dbReference type="EMBL" id="ML179072">
    <property type="protein sequence ID" value="THV02947.1"/>
    <property type="molecule type" value="Genomic_DNA"/>
</dbReference>
<dbReference type="OrthoDB" id="3202607at2759"/>
<gene>
    <name evidence="1" type="ORF">K435DRAFT_652306</name>
</gene>
<organism evidence="1 2">
    <name type="scientific">Dendrothele bispora (strain CBS 962.96)</name>
    <dbReference type="NCBI Taxonomy" id="1314807"/>
    <lineage>
        <taxon>Eukaryota</taxon>
        <taxon>Fungi</taxon>
        <taxon>Dikarya</taxon>
        <taxon>Basidiomycota</taxon>
        <taxon>Agaricomycotina</taxon>
        <taxon>Agaricomycetes</taxon>
        <taxon>Agaricomycetidae</taxon>
        <taxon>Agaricales</taxon>
        <taxon>Agaricales incertae sedis</taxon>
        <taxon>Dendrothele</taxon>
    </lineage>
</organism>
<reference evidence="1 2" key="1">
    <citation type="journal article" date="2019" name="Nat. Ecol. Evol.">
        <title>Megaphylogeny resolves global patterns of mushroom evolution.</title>
        <authorList>
            <person name="Varga T."/>
            <person name="Krizsan K."/>
            <person name="Foldi C."/>
            <person name="Dima B."/>
            <person name="Sanchez-Garcia M."/>
            <person name="Sanchez-Ramirez S."/>
            <person name="Szollosi G.J."/>
            <person name="Szarkandi J.G."/>
            <person name="Papp V."/>
            <person name="Albert L."/>
            <person name="Andreopoulos W."/>
            <person name="Angelini C."/>
            <person name="Antonin V."/>
            <person name="Barry K.W."/>
            <person name="Bougher N.L."/>
            <person name="Buchanan P."/>
            <person name="Buyck B."/>
            <person name="Bense V."/>
            <person name="Catcheside P."/>
            <person name="Chovatia M."/>
            <person name="Cooper J."/>
            <person name="Damon W."/>
            <person name="Desjardin D."/>
            <person name="Finy P."/>
            <person name="Geml J."/>
            <person name="Haridas S."/>
            <person name="Hughes K."/>
            <person name="Justo A."/>
            <person name="Karasinski D."/>
            <person name="Kautmanova I."/>
            <person name="Kiss B."/>
            <person name="Kocsube S."/>
            <person name="Kotiranta H."/>
            <person name="LaButti K.M."/>
            <person name="Lechner B.E."/>
            <person name="Liimatainen K."/>
            <person name="Lipzen A."/>
            <person name="Lukacs Z."/>
            <person name="Mihaltcheva S."/>
            <person name="Morgado L.N."/>
            <person name="Niskanen T."/>
            <person name="Noordeloos M.E."/>
            <person name="Ohm R.A."/>
            <person name="Ortiz-Santana B."/>
            <person name="Ovrebo C."/>
            <person name="Racz N."/>
            <person name="Riley R."/>
            <person name="Savchenko A."/>
            <person name="Shiryaev A."/>
            <person name="Soop K."/>
            <person name="Spirin V."/>
            <person name="Szebenyi C."/>
            <person name="Tomsovsky M."/>
            <person name="Tulloss R.E."/>
            <person name="Uehling J."/>
            <person name="Grigoriev I.V."/>
            <person name="Vagvolgyi C."/>
            <person name="Papp T."/>
            <person name="Martin F.M."/>
            <person name="Miettinen O."/>
            <person name="Hibbett D.S."/>
            <person name="Nagy L.G."/>
        </authorList>
    </citation>
    <scope>NUCLEOTIDE SEQUENCE [LARGE SCALE GENOMIC DNA]</scope>
    <source>
        <strain evidence="1 2">CBS 962.96</strain>
    </source>
</reference>
<dbReference type="Gene3D" id="3.60.130.30">
    <property type="match status" value="1"/>
</dbReference>
<dbReference type="Proteomes" id="UP000297245">
    <property type="component" value="Unassembled WGS sequence"/>
</dbReference>
<accession>A0A4S8MJH8</accession>
<dbReference type="AlphaFoldDB" id="A0A4S8MJH8"/>
<protein>
    <submittedName>
        <fullName evidence="1">Uncharacterized protein</fullName>
    </submittedName>
</protein>
<name>A0A4S8MJH8_DENBC</name>
<keyword evidence="2" id="KW-1185">Reference proteome</keyword>